<dbReference type="GO" id="GO:0070847">
    <property type="term" value="C:core mediator complex"/>
    <property type="evidence" value="ECO:0007669"/>
    <property type="project" value="TreeGrafter"/>
</dbReference>
<dbReference type="AlphaFoldDB" id="A0AAV5RAI7"/>
<dbReference type="InterPro" id="IPR019313">
    <property type="entry name" value="Mediator_Med17"/>
</dbReference>
<dbReference type="Gene3D" id="6.10.250.2620">
    <property type="match status" value="1"/>
</dbReference>
<keyword evidence="8" id="KW-0010">Activator</keyword>
<comment type="caution">
    <text evidence="10">The sequence shown here is derived from an EMBL/GenBank/DDBJ whole genome shotgun (WGS) entry which is preliminary data.</text>
</comment>
<evidence type="ECO:0000256" key="8">
    <source>
        <dbReference type="RuleBase" id="RU364140"/>
    </source>
</evidence>
<evidence type="ECO:0000256" key="6">
    <source>
        <dbReference type="ARBA" id="ARBA00023242"/>
    </source>
</evidence>
<keyword evidence="5 8" id="KW-0804">Transcription</keyword>
<evidence type="ECO:0000313" key="11">
    <source>
        <dbReference type="Proteomes" id="UP001378960"/>
    </source>
</evidence>
<evidence type="ECO:0000256" key="3">
    <source>
        <dbReference type="ARBA" id="ARBA00019610"/>
    </source>
</evidence>
<dbReference type="GO" id="GO:0006357">
    <property type="term" value="P:regulation of transcription by RNA polymerase II"/>
    <property type="evidence" value="ECO:0007669"/>
    <property type="project" value="InterPro"/>
</dbReference>
<dbReference type="GO" id="GO:0016592">
    <property type="term" value="C:mediator complex"/>
    <property type="evidence" value="ECO:0007669"/>
    <property type="project" value="InterPro"/>
</dbReference>
<dbReference type="Pfam" id="PF10156">
    <property type="entry name" value="Med17"/>
    <property type="match status" value="1"/>
</dbReference>
<name>A0AAV5RAI7_PICKL</name>
<evidence type="ECO:0000256" key="7">
    <source>
        <dbReference type="ARBA" id="ARBA00032014"/>
    </source>
</evidence>
<keyword evidence="6 8" id="KW-0539">Nucleus</keyword>
<feature type="region of interest" description="Disordered" evidence="9">
    <location>
        <begin position="1"/>
        <end position="20"/>
    </location>
</feature>
<sequence length="633" mass="72701">MSDKEAENKEENDDTSPVYPVMEPKYLQFTKSLIEGAHVDLPNPYYKHQQQVLSEKDDYAHPTEHMIRSLVTQYGPFETITEERLIQMINSELMADDQTDTLTVPNTTNDGDSMDVEMENTEESDLNQQIEEARKKEAEFFQKRNAILQYVRTALGSSTMTLDFISLILSSVRQAAASSSMSSQLKQNMKLGSLSCDRITISDQEFEKKRNLDDANAKKIGHGWKLQSLQESSRLLKSTVSKLSTDLEKENIYWKEVLNVFHQHELITSVVTPKTFKKELAIKYGYGDSGSNYFDNGIALLKKGKEGHLEFEKFNTNEREKIWSGEKVVSVKIFKFSKSKDSNSDTLNESQQLIGQSDSYGILKKETSLNDNSFISKIKNSRFFIFENELFWSLIKEATTLVNVHVKIVDNHIRIELHDRVVQIESLNINSPELTQPTPELPENDRADDIIKFFRIMLCANNYKNTQELSLPPVALSKETLSKNKHAVLIRPMMMYTRHNQLIKKFKEILASLLLEVGETKDNAMRIIENDLVIEKYINDPNKSTSESITLEKCYNNDPFIRTNPKMAPVSVLSLQYNNLKILIELTSSYSTLHITMNVKVIKTDVNETVIESSYHSKRDVATFLSWVLKQYK</sequence>
<evidence type="ECO:0000256" key="4">
    <source>
        <dbReference type="ARBA" id="ARBA00023015"/>
    </source>
</evidence>
<protein>
    <recommendedName>
        <fullName evidence="3 8">Mediator of RNA polymerase II transcription subunit 17</fullName>
    </recommendedName>
    <alternativeName>
        <fullName evidence="7 8">Mediator complex subunit 17</fullName>
    </alternativeName>
</protein>
<evidence type="ECO:0000256" key="1">
    <source>
        <dbReference type="ARBA" id="ARBA00004123"/>
    </source>
</evidence>
<dbReference type="GO" id="GO:0003712">
    <property type="term" value="F:transcription coregulator activity"/>
    <property type="evidence" value="ECO:0007669"/>
    <property type="project" value="InterPro"/>
</dbReference>
<dbReference type="PANTHER" id="PTHR13114">
    <property type="entry name" value="MEDIATOR OF RNA POLYMERASE II TRANSCRIPTION SUBUNIT 17"/>
    <property type="match status" value="1"/>
</dbReference>
<accession>A0AAV5RAI7</accession>
<organism evidence="10 11">
    <name type="scientific">Pichia kluyveri</name>
    <name type="common">Yeast</name>
    <dbReference type="NCBI Taxonomy" id="36015"/>
    <lineage>
        <taxon>Eukaryota</taxon>
        <taxon>Fungi</taxon>
        <taxon>Dikarya</taxon>
        <taxon>Ascomycota</taxon>
        <taxon>Saccharomycotina</taxon>
        <taxon>Pichiomycetes</taxon>
        <taxon>Pichiales</taxon>
        <taxon>Pichiaceae</taxon>
        <taxon>Pichia</taxon>
    </lineage>
</organism>
<evidence type="ECO:0000256" key="9">
    <source>
        <dbReference type="SAM" id="MobiDB-lite"/>
    </source>
</evidence>
<dbReference type="PANTHER" id="PTHR13114:SF7">
    <property type="entry name" value="MEDIATOR OF RNA POLYMERASE II TRANSCRIPTION SUBUNIT 17"/>
    <property type="match status" value="1"/>
</dbReference>
<comment type="function">
    <text evidence="8">Component of the Mediator complex, a coactivator involved in the regulated transcription of nearly all RNA polymerase II-dependent genes. Mediator functions as a bridge to convey information from gene-specific regulatory proteins to the basal RNA polymerase II transcription machinery. Mediator is recruited to promoters by direct interactions with regulatory proteins and serves as a scaffold for the assembly of a functional preinitiation complex with RNA polymerase II and the general transcription factors.</text>
</comment>
<evidence type="ECO:0000256" key="2">
    <source>
        <dbReference type="ARBA" id="ARBA00005635"/>
    </source>
</evidence>
<keyword evidence="4 8" id="KW-0805">Transcription regulation</keyword>
<keyword evidence="11" id="KW-1185">Reference proteome</keyword>
<dbReference type="Proteomes" id="UP001378960">
    <property type="component" value="Unassembled WGS sequence"/>
</dbReference>
<evidence type="ECO:0000313" key="10">
    <source>
        <dbReference type="EMBL" id="GMM48564.1"/>
    </source>
</evidence>
<evidence type="ECO:0000256" key="5">
    <source>
        <dbReference type="ARBA" id="ARBA00023163"/>
    </source>
</evidence>
<dbReference type="EMBL" id="BTGB01000009">
    <property type="protein sequence ID" value="GMM48564.1"/>
    <property type="molecule type" value="Genomic_DNA"/>
</dbReference>
<comment type="subcellular location">
    <subcellularLocation>
        <location evidence="1 8">Nucleus</location>
    </subcellularLocation>
</comment>
<reference evidence="10 11" key="1">
    <citation type="journal article" date="2023" name="Elife">
        <title>Identification of key yeast species and microbe-microbe interactions impacting larval growth of Drosophila in the wild.</title>
        <authorList>
            <person name="Mure A."/>
            <person name="Sugiura Y."/>
            <person name="Maeda R."/>
            <person name="Honda K."/>
            <person name="Sakurai N."/>
            <person name="Takahashi Y."/>
            <person name="Watada M."/>
            <person name="Katoh T."/>
            <person name="Gotoh A."/>
            <person name="Gotoh Y."/>
            <person name="Taniguchi I."/>
            <person name="Nakamura K."/>
            <person name="Hayashi T."/>
            <person name="Katayama T."/>
            <person name="Uemura T."/>
            <person name="Hattori Y."/>
        </authorList>
    </citation>
    <scope>NUCLEOTIDE SEQUENCE [LARGE SCALE GENOMIC DNA]</scope>
    <source>
        <strain evidence="10 11">PK-24</strain>
    </source>
</reference>
<comment type="similarity">
    <text evidence="2 8">Belongs to the Mediator complex subunit 17 family.</text>
</comment>
<gene>
    <name evidence="8" type="primary">MED17</name>
    <name evidence="10" type="ORF">DAPK24_051620</name>
</gene>
<comment type="subunit">
    <text evidence="8">Component of the Mediator complex.</text>
</comment>
<proteinExistence type="inferred from homology"/>